<evidence type="ECO:0000313" key="1">
    <source>
        <dbReference type="EMBL" id="QYC11025.1"/>
    </source>
</evidence>
<gene>
    <name evidence="1" type="ORF">KWG56_03165</name>
</gene>
<evidence type="ECO:0000313" key="2">
    <source>
        <dbReference type="Proteomes" id="UP000824334"/>
    </source>
</evidence>
<organism evidence="1 2">
    <name type="scientific">Brevundimonas nasdae</name>
    <dbReference type="NCBI Taxonomy" id="172043"/>
    <lineage>
        <taxon>Bacteria</taxon>
        <taxon>Pseudomonadati</taxon>
        <taxon>Pseudomonadota</taxon>
        <taxon>Alphaproteobacteria</taxon>
        <taxon>Caulobacterales</taxon>
        <taxon>Caulobacteraceae</taxon>
        <taxon>Brevundimonas</taxon>
    </lineage>
</organism>
<dbReference type="Proteomes" id="UP000824334">
    <property type="component" value="Chromosome"/>
</dbReference>
<accession>A0ABX8TMK4</accession>
<dbReference type="EMBL" id="CP080034">
    <property type="protein sequence ID" value="QYC11025.1"/>
    <property type="molecule type" value="Genomic_DNA"/>
</dbReference>
<protein>
    <recommendedName>
        <fullName evidence="3">Translation initiation factor IF-2</fullName>
    </recommendedName>
</protein>
<dbReference type="GeneID" id="94374249"/>
<dbReference type="RefSeq" id="WP_219353682.1">
    <property type="nucleotide sequence ID" value="NZ_CP080034.1"/>
</dbReference>
<sequence length="106" mass="10762">MTDAEKLAAAEALMSEAAAQAKAARLPSAQIAVDLLTTEAAQGFLSALKAAVLASVDDLPRPLGTQGAEGTKQMLQRIVTSFETGLASAQARVSTLQPAPSDPAEA</sequence>
<name>A0ABX8TMK4_9CAUL</name>
<proteinExistence type="predicted"/>
<keyword evidence="2" id="KW-1185">Reference proteome</keyword>
<reference evidence="1 2" key="1">
    <citation type="submission" date="2021-07" db="EMBL/GenBank/DDBJ databases">
        <title>Isolation and characterization of bacteria from a gold mining with a capacity of golden bioaccumulation.</title>
        <authorList>
            <person name="Yang X.J."/>
        </authorList>
    </citation>
    <scope>NUCLEOTIDE SEQUENCE [LARGE SCALE GENOMIC DNA]</scope>
    <source>
        <strain evidence="1 2">Au29</strain>
    </source>
</reference>
<evidence type="ECO:0008006" key="3">
    <source>
        <dbReference type="Google" id="ProtNLM"/>
    </source>
</evidence>